<evidence type="ECO:0000313" key="10">
    <source>
        <dbReference type="Proteomes" id="UP000199412"/>
    </source>
</evidence>
<evidence type="ECO:0000256" key="4">
    <source>
        <dbReference type="ARBA" id="ARBA00022679"/>
    </source>
</evidence>
<dbReference type="GO" id="GO:0030170">
    <property type="term" value="F:pyridoxal phosphate binding"/>
    <property type="evidence" value="ECO:0007669"/>
    <property type="project" value="InterPro"/>
</dbReference>
<dbReference type="STRING" id="69960.SAMN05421720_11176"/>
<comment type="cofactor">
    <cofactor evidence="1 7">
        <name>pyridoxal 5'-phosphate</name>
        <dbReference type="ChEBI" id="CHEBI:597326"/>
    </cofactor>
</comment>
<dbReference type="AlphaFoldDB" id="A0A1G7FHS5"/>
<keyword evidence="3 7" id="KW-0032">Aminotransferase</keyword>
<accession>A0A1G7FHS5</accession>
<organism evidence="9 10">
    <name type="scientific">Rhodospira trueperi</name>
    <dbReference type="NCBI Taxonomy" id="69960"/>
    <lineage>
        <taxon>Bacteria</taxon>
        <taxon>Pseudomonadati</taxon>
        <taxon>Pseudomonadota</taxon>
        <taxon>Alphaproteobacteria</taxon>
        <taxon>Rhodospirillales</taxon>
        <taxon>Rhodospirillaceae</taxon>
        <taxon>Rhodospira</taxon>
    </lineage>
</organism>
<evidence type="ECO:0000256" key="1">
    <source>
        <dbReference type="ARBA" id="ARBA00001933"/>
    </source>
</evidence>
<keyword evidence="4 7" id="KW-0808">Transferase</keyword>
<proteinExistence type="inferred from homology"/>
<sequence>MVLKVAARAKVPPFIVMDVMSQAAAREAAGERVLHLEVGQPGTGLPRGAAERLAALIETERLGYTVALGIPELRARISRHYREAHGADVPPERILVTTGSSAAFQLAFLGAFAAGDRVGLAAPGYPAYRHILKALGVEPVIFPVGADSRYQPTVPVLEAAGERLDGLIVASPSNPTGTVVPPDEMRALAAHCEREGIRLISDEIYHGIVYGEPAVSAAGLTETAIVINSFSKYYSMTGWRLGWLVAPPDMIRPLECLAQNMFISAPTLSQYAGLFAMDCEDELQANVARYAANRALLLEHLPAAGFDRLAPADGAFYLYADVSRQTNDSQDFCRRMLMETGVATTPGLDFDAEQGCRFVRFSFAGATEDMAEAAKRLKAWSAASGS</sequence>
<gene>
    <name evidence="9" type="ORF">SAMN05421720_11176</name>
</gene>
<dbReference type="Proteomes" id="UP000199412">
    <property type="component" value="Unassembled WGS sequence"/>
</dbReference>
<dbReference type="InterPro" id="IPR004838">
    <property type="entry name" value="NHTrfase_class1_PyrdxlP-BS"/>
</dbReference>
<dbReference type="SUPFAM" id="SSF53383">
    <property type="entry name" value="PLP-dependent transferases"/>
    <property type="match status" value="1"/>
</dbReference>
<keyword evidence="10" id="KW-1185">Reference proteome</keyword>
<dbReference type="Gene3D" id="3.40.640.10">
    <property type="entry name" value="Type I PLP-dependent aspartate aminotransferase-like (Major domain)"/>
    <property type="match status" value="1"/>
</dbReference>
<evidence type="ECO:0000259" key="8">
    <source>
        <dbReference type="Pfam" id="PF00155"/>
    </source>
</evidence>
<dbReference type="EMBL" id="FNAP01000011">
    <property type="protein sequence ID" value="SDE75438.1"/>
    <property type="molecule type" value="Genomic_DNA"/>
</dbReference>
<dbReference type="OrthoDB" id="9804407at2"/>
<dbReference type="GO" id="GO:0006520">
    <property type="term" value="P:amino acid metabolic process"/>
    <property type="evidence" value="ECO:0007669"/>
    <property type="project" value="InterPro"/>
</dbReference>
<dbReference type="PANTHER" id="PTHR46383:SF2">
    <property type="entry name" value="AMINOTRANSFERASE"/>
    <property type="match status" value="1"/>
</dbReference>
<dbReference type="InterPro" id="IPR004839">
    <property type="entry name" value="Aminotransferase_I/II_large"/>
</dbReference>
<evidence type="ECO:0000256" key="5">
    <source>
        <dbReference type="ARBA" id="ARBA00022898"/>
    </source>
</evidence>
<evidence type="ECO:0000256" key="3">
    <source>
        <dbReference type="ARBA" id="ARBA00022576"/>
    </source>
</evidence>
<dbReference type="InterPro" id="IPR050596">
    <property type="entry name" value="AspAT/PAT-like"/>
</dbReference>
<dbReference type="PROSITE" id="PS00105">
    <property type="entry name" value="AA_TRANSFER_CLASS_1"/>
    <property type="match status" value="1"/>
</dbReference>
<dbReference type="CDD" id="cd00609">
    <property type="entry name" value="AAT_like"/>
    <property type="match status" value="1"/>
</dbReference>
<keyword evidence="5" id="KW-0663">Pyridoxal phosphate</keyword>
<comment type="similarity">
    <text evidence="2 7">Belongs to the class-I pyridoxal-phosphate-dependent aminotransferase family.</text>
</comment>
<dbReference type="InterPro" id="IPR015424">
    <property type="entry name" value="PyrdxlP-dep_Trfase"/>
</dbReference>
<dbReference type="PANTHER" id="PTHR46383">
    <property type="entry name" value="ASPARTATE AMINOTRANSFERASE"/>
    <property type="match status" value="1"/>
</dbReference>
<dbReference type="GO" id="GO:0004069">
    <property type="term" value="F:L-aspartate:2-oxoglutarate aminotransferase activity"/>
    <property type="evidence" value="ECO:0007669"/>
    <property type="project" value="UniProtKB-EC"/>
</dbReference>
<dbReference type="EC" id="2.6.1.-" evidence="7"/>
<evidence type="ECO:0000256" key="7">
    <source>
        <dbReference type="RuleBase" id="RU000481"/>
    </source>
</evidence>
<comment type="catalytic activity">
    <reaction evidence="6">
        <text>L-aspartate + 2-oxoglutarate = oxaloacetate + L-glutamate</text>
        <dbReference type="Rhea" id="RHEA:21824"/>
        <dbReference type="ChEBI" id="CHEBI:16452"/>
        <dbReference type="ChEBI" id="CHEBI:16810"/>
        <dbReference type="ChEBI" id="CHEBI:29985"/>
        <dbReference type="ChEBI" id="CHEBI:29991"/>
        <dbReference type="EC" id="2.6.1.1"/>
    </reaction>
</comment>
<dbReference type="InterPro" id="IPR015421">
    <property type="entry name" value="PyrdxlP-dep_Trfase_major"/>
</dbReference>
<evidence type="ECO:0000256" key="6">
    <source>
        <dbReference type="ARBA" id="ARBA00049185"/>
    </source>
</evidence>
<name>A0A1G7FHS5_9PROT</name>
<dbReference type="RefSeq" id="WP_092787371.1">
    <property type="nucleotide sequence ID" value="NZ_FNAP01000011.1"/>
</dbReference>
<evidence type="ECO:0000256" key="2">
    <source>
        <dbReference type="ARBA" id="ARBA00007441"/>
    </source>
</evidence>
<dbReference type="Pfam" id="PF00155">
    <property type="entry name" value="Aminotran_1_2"/>
    <property type="match status" value="1"/>
</dbReference>
<evidence type="ECO:0000313" key="9">
    <source>
        <dbReference type="EMBL" id="SDE75438.1"/>
    </source>
</evidence>
<feature type="domain" description="Aminotransferase class I/classII large" evidence="8">
    <location>
        <begin position="33"/>
        <end position="377"/>
    </location>
</feature>
<reference evidence="9 10" key="1">
    <citation type="submission" date="2016-10" db="EMBL/GenBank/DDBJ databases">
        <authorList>
            <person name="de Groot N.N."/>
        </authorList>
    </citation>
    <scope>NUCLEOTIDE SEQUENCE [LARGE SCALE GENOMIC DNA]</scope>
    <source>
        <strain evidence="9 10">ATCC 700224</strain>
    </source>
</reference>
<protein>
    <recommendedName>
        <fullName evidence="7">Aminotransferase</fullName>
        <ecNumber evidence="7">2.6.1.-</ecNumber>
    </recommendedName>
</protein>